<dbReference type="AlphaFoldDB" id="A0A1Y6B5C4"/>
<accession>A0A1Y6B5C4</accession>
<feature type="domain" description="Prokaryotic glutathione synthetase ATP-binding" evidence="2">
    <location>
        <begin position="127"/>
        <end position="294"/>
    </location>
</feature>
<evidence type="ECO:0000313" key="3">
    <source>
        <dbReference type="EMBL" id="SME90386.1"/>
    </source>
</evidence>
<dbReference type="InterPro" id="IPR013815">
    <property type="entry name" value="ATP_grasp_subdomain_1"/>
</dbReference>
<keyword evidence="4" id="KW-1185">Reference proteome</keyword>
<dbReference type="Pfam" id="PF02955">
    <property type="entry name" value="GSH-S_ATP"/>
    <property type="match status" value="1"/>
</dbReference>
<evidence type="ECO:0000313" key="4">
    <source>
        <dbReference type="Proteomes" id="UP000192907"/>
    </source>
</evidence>
<dbReference type="SUPFAM" id="SSF56059">
    <property type="entry name" value="Glutathione synthetase ATP-binding domain-like"/>
    <property type="match status" value="1"/>
</dbReference>
<dbReference type="Pfam" id="PF02951">
    <property type="entry name" value="GSH-S_N"/>
    <property type="match status" value="1"/>
</dbReference>
<dbReference type="Proteomes" id="UP000192907">
    <property type="component" value="Unassembled WGS sequence"/>
</dbReference>
<dbReference type="Gene3D" id="3.30.1490.20">
    <property type="entry name" value="ATP-grasp fold, A domain"/>
    <property type="match status" value="1"/>
</dbReference>
<evidence type="ECO:0000259" key="1">
    <source>
        <dbReference type="Pfam" id="PF02951"/>
    </source>
</evidence>
<dbReference type="SUPFAM" id="SSF52440">
    <property type="entry name" value="PreATP-grasp domain"/>
    <property type="match status" value="1"/>
</dbReference>
<dbReference type="InterPro" id="IPR004218">
    <property type="entry name" value="GSHS_ATP-bd"/>
</dbReference>
<proteinExistence type="predicted"/>
<gene>
    <name evidence="3" type="ORF">SAMN06296036_101361</name>
</gene>
<dbReference type="Gene3D" id="3.40.50.20">
    <property type="match status" value="1"/>
</dbReference>
<dbReference type="PANTHER" id="PTHR21621:SF4">
    <property type="entry name" value="GLUTATHIONE SYNTHETASE"/>
    <property type="match status" value="1"/>
</dbReference>
<dbReference type="GO" id="GO:0004363">
    <property type="term" value="F:glutathione synthase activity"/>
    <property type="evidence" value="ECO:0007669"/>
    <property type="project" value="InterPro"/>
</dbReference>
<sequence>MAQHKHLFVMDLVENLNLKLDSSLRLAQALLSEGHQCFMTNPKAMSMLHTKGQSQPVCNAIELLPSHQETPELGGESRLFLKDCDAIHMRKDPPFNMDYIACTWLLSEAAKSARVFNDPERLRSLNEKLIIFEFPRYCHDGIVSSQSQEIVDFIQNHAESDGILKPLDLYGGRGVVRLNINKIGLEKARNLVSDETQEGEHMRLVQPFNKAIFEGEVRAFTCCGEPISWCLKVPAKGEYLANTRTGATLEPYTPTESELAMVTEVSGRLAEMGIQMVGYDIIGGVISEINITSPRLLLPEGVDPRPSYSRMAQLIEQNLLP</sequence>
<evidence type="ECO:0000259" key="2">
    <source>
        <dbReference type="Pfam" id="PF02955"/>
    </source>
</evidence>
<dbReference type="EMBL" id="FWZT01000001">
    <property type="protein sequence ID" value="SME90386.1"/>
    <property type="molecule type" value="Genomic_DNA"/>
</dbReference>
<reference evidence="4" key="1">
    <citation type="submission" date="2017-04" db="EMBL/GenBank/DDBJ databases">
        <authorList>
            <person name="Varghese N."/>
            <person name="Submissions S."/>
        </authorList>
    </citation>
    <scope>NUCLEOTIDE SEQUENCE [LARGE SCALE GENOMIC DNA]</scope>
    <source>
        <strain evidence="4">RKEM611</strain>
    </source>
</reference>
<name>A0A1Y6B5C4_9BACT</name>
<dbReference type="GO" id="GO:0005737">
    <property type="term" value="C:cytoplasm"/>
    <property type="evidence" value="ECO:0007669"/>
    <property type="project" value="TreeGrafter"/>
</dbReference>
<dbReference type="RefSeq" id="WP_132314523.1">
    <property type="nucleotide sequence ID" value="NZ_FWZT01000001.1"/>
</dbReference>
<dbReference type="Gene3D" id="3.30.470.20">
    <property type="entry name" value="ATP-grasp fold, B domain"/>
    <property type="match status" value="1"/>
</dbReference>
<feature type="domain" description="Prokaryotic glutathione synthetase N-terminal" evidence="1">
    <location>
        <begin position="5"/>
        <end position="123"/>
    </location>
</feature>
<organism evidence="3 4">
    <name type="scientific">Pseudobacteriovorax antillogorgiicola</name>
    <dbReference type="NCBI Taxonomy" id="1513793"/>
    <lineage>
        <taxon>Bacteria</taxon>
        <taxon>Pseudomonadati</taxon>
        <taxon>Bdellovibrionota</taxon>
        <taxon>Oligoflexia</taxon>
        <taxon>Oligoflexales</taxon>
        <taxon>Pseudobacteriovoracaceae</taxon>
        <taxon>Pseudobacteriovorax</taxon>
    </lineage>
</organism>
<dbReference type="InterPro" id="IPR016185">
    <property type="entry name" value="PreATP-grasp_dom_sf"/>
</dbReference>
<dbReference type="OrthoDB" id="9785415at2"/>
<dbReference type="GO" id="GO:0005524">
    <property type="term" value="F:ATP binding"/>
    <property type="evidence" value="ECO:0007669"/>
    <property type="project" value="InterPro"/>
</dbReference>
<protein>
    <submittedName>
        <fullName evidence="3">Glutathione synthase</fullName>
    </submittedName>
</protein>
<dbReference type="PANTHER" id="PTHR21621">
    <property type="entry name" value="RIBOSOMAL PROTEIN S6 MODIFICATION PROTEIN"/>
    <property type="match status" value="1"/>
</dbReference>
<dbReference type="InterPro" id="IPR004215">
    <property type="entry name" value="GSHS_N"/>
</dbReference>
<dbReference type="STRING" id="1513793.SAMN06296036_101361"/>